<keyword evidence="1" id="KW-0614">Plasmid</keyword>
<dbReference type="AlphaFoldDB" id="B0YR16"/>
<accession>B0YR16</accession>
<dbReference type="EMBL" id="EU137666">
    <property type="protein sequence ID" value="ABX46790.1"/>
    <property type="molecule type" value="Genomic_DNA"/>
</dbReference>
<organism evidence="1">
    <name type="scientific">Myxococcus fulvus</name>
    <dbReference type="NCBI Taxonomy" id="33"/>
    <lineage>
        <taxon>Bacteria</taxon>
        <taxon>Pseudomonadati</taxon>
        <taxon>Myxococcota</taxon>
        <taxon>Myxococcia</taxon>
        <taxon>Myxococcales</taxon>
        <taxon>Cystobacterineae</taxon>
        <taxon>Myxococcaceae</taxon>
        <taxon>Myxococcus</taxon>
    </lineage>
</organism>
<evidence type="ECO:0000313" key="1">
    <source>
        <dbReference type="EMBL" id="ABX46790.1"/>
    </source>
</evidence>
<geneLocation type="plasmid" evidence="1">
    <name>pMF1</name>
</geneLocation>
<protein>
    <submittedName>
        <fullName evidence="1">Uncharacterized protein</fullName>
    </submittedName>
</protein>
<proteinExistence type="predicted"/>
<sequence>MVLTREQEETVVKLQADVRSLLSRVEAVARPVDAARDLFGWLPATSLPIPGLGLLEAVRDAFGNDVQQQHVGVLREVEGRVPMWIGPDGAKYRWLMRGYRDDGTAYRPELWIDEGNAIADALATALGETHDNATWKIYADTVDKTEEELASAGRAVVEAAVEIPKAVVGPWSWKVKLALGVTGGIAAVGLGTIAWQAMRATPLGLAARGAGLVLRTGAQPLERAARAAGARVAQAVVEAEESRRTTKGGKAK</sequence>
<gene>
    <name evidence="1" type="ORF">pMF1.7</name>
</gene>
<reference evidence="1" key="1">
    <citation type="journal article" date="2008" name="Appl. Environ. Microbiol.">
        <title>Discovery of the autonomously replicating plasmid pMF1 from Myxococcus fulvus and development of a gene cloning system in Myxococcus xanthus.</title>
        <authorList>
            <person name="Zhao J.Y."/>
            <person name="Zhong L."/>
            <person name="Shen M.J."/>
            <person name="Xia Z.J."/>
            <person name="Cheng Q.X."/>
            <person name="Sun X."/>
            <person name="Zhao G.P."/>
            <person name="Li Y.Z."/>
            <person name="Qin Z.J."/>
        </authorList>
    </citation>
    <scope>NUCLEOTIDE SEQUENCE</scope>
    <source>
        <strain evidence="1">124B02</strain>
        <plasmid evidence="1">pMF1</plasmid>
    </source>
</reference>
<dbReference type="RefSeq" id="WP_012290001.1">
    <property type="nucleotide sequence ID" value="NC_010372.1"/>
</dbReference>
<name>B0YR16_MYXFU</name>